<gene>
    <name evidence="6" type="ORF">PDIGIT_LOCUS14270</name>
</gene>
<dbReference type="Proteomes" id="UP001152607">
    <property type="component" value="Unassembled WGS sequence"/>
</dbReference>
<feature type="compositionally biased region" description="Polar residues" evidence="4">
    <location>
        <begin position="79"/>
        <end position="88"/>
    </location>
</feature>
<evidence type="ECO:0000256" key="3">
    <source>
        <dbReference type="ARBA" id="ARBA00022679"/>
    </source>
</evidence>
<dbReference type="OrthoDB" id="407658at2759"/>
<comment type="similarity">
    <text evidence="1">Belongs to the glycosyltransferase 34 family.</text>
</comment>
<dbReference type="GO" id="GO:0000139">
    <property type="term" value="C:Golgi membrane"/>
    <property type="evidence" value="ECO:0007669"/>
    <property type="project" value="TreeGrafter"/>
</dbReference>
<evidence type="ECO:0000256" key="1">
    <source>
        <dbReference type="ARBA" id="ARBA00005664"/>
    </source>
</evidence>
<proteinExistence type="inferred from homology"/>
<reference evidence="6" key="1">
    <citation type="submission" date="2023-01" db="EMBL/GenBank/DDBJ databases">
        <authorList>
            <person name="Van Ghelder C."/>
            <person name="Rancurel C."/>
        </authorList>
    </citation>
    <scope>NUCLEOTIDE SEQUENCE</scope>
    <source>
        <strain evidence="6">CNCM I-4278</strain>
    </source>
</reference>
<dbReference type="PANTHER" id="PTHR31306">
    <property type="entry name" value="ALPHA-1,6-MANNOSYLTRANSFERASE MNN11-RELATED"/>
    <property type="match status" value="1"/>
</dbReference>
<feature type="region of interest" description="Disordered" evidence="4">
    <location>
        <begin position="1"/>
        <end position="25"/>
    </location>
</feature>
<feature type="transmembrane region" description="Helical" evidence="5">
    <location>
        <begin position="35"/>
        <end position="52"/>
    </location>
</feature>
<accession>A0A9W4USL3</accession>
<keyword evidence="5" id="KW-0812">Transmembrane</keyword>
<evidence type="ECO:0000256" key="4">
    <source>
        <dbReference type="SAM" id="MobiDB-lite"/>
    </source>
</evidence>
<keyword evidence="5" id="KW-0472">Membrane</keyword>
<evidence type="ECO:0008006" key="8">
    <source>
        <dbReference type="Google" id="ProtNLM"/>
    </source>
</evidence>
<evidence type="ECO:0000256" key="2">
    <source>
        <dbReference type="ARBA" id="ARBA00022676"/>
    </source>
</evidence>
<organism evidence="6 7">
    <name type="scientific">Periconia digitata</name>
    <dbReference type="NCBI Taxonomy" id="1303443"/>
    <lineage>
        <taxon>Eukaryota</taxon>
        <taxon>Fungi</taxon>
        <taxon>Dikarya</taxon>
        <taxon>Ascomycota</taxon>
        <taxon>Pezizomycotina</taxon>
        <taxon>Dothideomycetes</taxon>
        <taxon>Pleosporomycetidae</taxon>
        <taxon>Pleosporales</taxon>
        <taxon>Massarineae</taxon>
        <taxon>Periconiaceae</taxon>
        <taxon>Periconia</taxon>
    </lineage>
</organism>
<dbReference type="AlphaFoldDB" id="A0A9W4USL3"/>
<evidence type="ECO:0000256" key="5">
    <source>
        <dbReference type="SAM" id="Phobius"/>
    </source>
</evidence>
<evidence type="ECO:0000313" key="7">
    <source>
        <dbReference type="Proteomes" id="UP001152607"/>
    </source>
</evidence>
<name>A0A9W4USL3_9PLEO</name>
<dbReference type="PANTHER" id="PTHR31306:SF8">
    <property type="entry name" value="GLYCOSYLTRANSFERASE FAMILY 34 PROTEIN"/>
    <property type="match status" value="1"/>
</dbReference>
<keyword evidence="3" id="KW-0808">Transferase</keyword>
<dbReference type="InterPro" id="IPR029044">
    <property type="entry name" value="Nucleotide-diphossugar_trans"/>
</dbReference>
<keyword evidence="7" id="KW-1185">Reference proteome</keyword>
<evidence type="ECO:0000313" key="6">
    <source>
        <dbReference type="EMBL" id="CAI6341079.1"/>
    </source>
</evidence>
<dbReference type="InterPro" id="IPR008630">
    <property type="entry name" value="Glyco_trans_34"/>
</dbReference>
<sequence length="267" mass="30813">MDPTERHAAGLWKRHAPDHQGQRFRRQNFTRTPRFIKYCLLVVLLLLTFAIYQEETIFTRASGHAPTPSDQSPVDERASLSSSISTQPNHPSMFYPKFGKCTASFGDPDPPYEAAIASHDLHNQIHGYPHYILREHMIRGLWSKHGWIMTVIGQELSKPEEQRLKWLMWHDRDTVLMNPQIPLDIFVPPEANFSHINLLVTKDRNGLNNGVFMIRVGQWAMKLFASALSIREYQPELVLKYTEQSGMEETIKRVGFSLPISCICQHH</sequence>
<keyword evidence="5" id="KW-1133">Transmembrane helix</keyword>
<protein>
    <recommendedName>
        <fullName evidence="8">Galactosyl transferase GMA12/MNN10 family protein</fullName>
    </recommendedName>
</protein>
<dbReference type="Gene3D" id="3.90.550.10">
    <property type="entry name" value="Spore Coat Polysaccharide Biosynthesis Protein SpsA, Chain A"/>
    <property type="match status" value="1"/>
</dbReference>
<dbReference type="EMBL" id="CAOQHR010000011">
    <property type="protein sequence ID" value="CAI6341079.1"/>
    <property type="molecule type" value="Genomic_DNA"/>
</dbReference>
<dbReference type="GO" id="GO:0016757">
    <property type="term" value="F:glycosyltransferase activity"/>
    <property type="evidence" value="ECO:0007669"/>
    <property type="project" value="UniProtKB-KW"/>
</dbReference>
<dbReference type="GO" id="GO:0006487">
    <property type="term" value="P:protein N-linked glycosylation"/>
    <property type="evidence" value="ECO:0007669"/>
    <property type="project" value="TreeGrafter"/>
</dbReference>
<keyword evidence="2" id="KW-0328">Glycosyltransferase</keyword>
<feature type="region of interest" description="Disordered" evidence="4">
    <location>
        <begin position="62"/>
        <end position="88"/>
    </location>
</feature>
<comment type="caution">
    <text evidence="6">The sequence shown here is derived from an EMBL/GenBank/DDBJ whole genome shotgun (WGS) entry which is preliminary data.</text>
</comment>